<dbReference type="AlphaFoldDB" id="A0A7J6WSN4"/>
<evidence type="ECO:0000313" key="2">
    <source>
        <dbReference type="Proteomes" id="UP000554482"/>
    </source>
</evidence>
<reference evidence="1 2" key="1">
    <citation type="submission" date="2020-06" db="EMBL/GenBank/DDBJ databases">
        <title>Transcriptomic and genomic resources for Thalictrum thalictroides and T. hernandezii: Facilitating candidate gene discovery in an emerging model plant lineage.</title>
        <authorList>
            <person name="Arias T."/>
            <person name="Riano-Pachon D.M."/>
            <person name="Di Stilio V.S."/>
        </authorList>
    </citation>
    <scope>NUCLEOTIDE SEQUENCE [LARGE SCALE GENOMIC DNA]</scope>
    <source>
        <strain evidence="2">cv. WT478/WT964</strain>
        <tissue evidence="1">Leaves</tissue>
    </source>
</reference>
<proteinExistence type="predicted"/>
<sequence>MNVDASANGGMSKNVGMCNNDLAKLWGVRDGLQLAQQLGITKLDRGGIGFKFCCEGAGTTVGSHMQQTQKKAGLLHWQPYNALGQAIEPEEAGTRN</sequence>
<evidence type="ECO:0000313" key="1">
    <source>
        <dbReference type="EMBL" id="KAF5200386.1"/>
    </source>
</evidence>
<dbReference type="EMBL" id="JABWDY010010798">
    <property type="protein sequence ID" value="KAF5200386.1"/>
    <property type="molecule type" value="Genomic_DNA"/>
</dbReference>
<dbReference type="Proteomes" id="UP000554482">
    <property type="component" value="Unassembled WGS sequence"/>
</dbReference>
<organism evidence="1 2">
    <name type="scientific">Thalictrum thalictroides</name>
    <name type="common">Rue-anemone</name>
    <name type="synonym">Anemone thalictroides</name>
    <dbReference type="NCBI Taxonomy" id="46969"/>
    <lineage>
        <taxon>Eukaryota</taxon>
        <taxon>Viridiplantae</taxon>
        <taxon>Streptophyta</taxon>
        <taxon>Embryophyta</taxon>
        <taxon>Tracheophyta</taxon>
        <taxon>Spermatophyta</taxon>
        <taxon>Magnoliopsida</taxon>
        <taxon>Ranunculales</taxon>
        <taxon>Ranunculaceae</taxon>
        <taxon>Thalictroideae</taxon>
        <taxon>Thalictrum</taxon>
    </lineage>
</organism>
<keyword evidence="2" id="KW-1185">Reference proteome</keyword>
<name>A0A7J6WSN4_THATH</name>
<protein>
    <submittedName>
        <fullName evidence="1">Uncharacterized protein</fullName>
    </submittedName>
</protein>
<gene>
    <name evidence="1" type="ORF">FRX31_010028</name>
</gene>
<comment type="caution">
    <text evidence="1">The sequence shown here is derived from an EMBL/GenBank/DDBJ whole genome shotgun (WGS) entry which is preliminary data.</text>
</comment>
<accession>A0A7J6WSN4</accession>